<organism evidence="3 4">
    <name type="scientific">Giardia intestinalis (strain P15)</name>
    <name type="common">Giardia lamblia</name>
    <dbReference type="NCBI Taxonomy" id="658858"/>
    <lineage>
        <taxon>Eukaryota</taxon>
        <taxon>Metamonada</taxon>
        <taxon>Diplomonadida</taxon>
        <taxon>Hexamitidae</taxon>
        <taxon>Giardiinae</taxon>
        <taxon>Giardia</taxon>
    </lineage>
</organism>
<gene>
    <name evidence="3" type="ORF">GLP15_887</name>
</gene>
<dbReference type="SUPFAM" id="SSF54928">
    <property type="entry name" value="RNA-binding domain, RBD"/>
    <property type="match status" value="1"/>
</dbReference>
<dbReference type="InterPro" id="IPR035979">
    <property type="entry name" value="RBD_domain_sf"/>
</dbReference>
<dbReference type="GO" id="GO:1990904">
    <property type="term" value="C:ribonucleoprotein complex"/>
    <property type="evidence" value="ECO:0007669"/>
    <property type="project" value="UniProtKB-KW"/>
</dbReference>
<dbReference type="Proteomes" id="UP000008974">
    <property type="component" value="Unassembled WGS sequence"/>
</dbReference>
<evidence type="ECO:0000259" key="2">
    <source>
        <dbReference type="PROSITE" id="PS50102"/>
    </source>
</evidence>
<protein>
    <submittedName>
        <fullName evidence="3">U2 small nuclear ribonucleoprotein B, putative</fullName>
    </submittedName>
</protein>
<dbReference type="GO" id="GO:0003723">
    <property type="term" value="F:RNA binding"/>
    <property type="evidence" value="ECO:0007669"/>
    <property type="project" value="UniProtKB-UniRule"/>
</dbReference>
<keyword evidence="1" id="KW-0694">RNA-binding</keyword>
<dbReference type="AlphaFoldDB" id="E1F2P3"/>
<evidence type="ECO:0000313" key="3">
    <source>
        <dbReference type="EMBL" id="EFO63264.1"/>
    </source>
</evidence>
<dbReference type="PROSITE" id="PS50102">
    <property type="entry name" value="RRM"/>
    <property type="match status" value="1"/>
</dbReference>
<comment type="caution">
    <text evidence="3">The sequence shown here is derived from an EMBL/GenBank/DDBJ whole genome shotgun (WGS) entry which is preliminary data.</text>
</comment>
<dbReference type="InterPro" id="IPR012677">
    <property type="entry name" value="Nucleotide-bd_a/b_plait_sf"/>
</dbReference>
<accession>E1F2P3</accession>
<dbReference type="EMBL" id="ACVC01000139">
    <property type="protein sequence ID" value="EFO63264.1"/>
    <property type="molecule type" value="Genomic_DNA"/>
</dbReference>
<sequence length="84" mass="9107">MNTLERNGTILFSGISDRLTSSQIHEALFITCSSFGPVLRVSSNRKTLRGKAFVVFLCFPDAVACATRLHGTSFLSASLNAQII</sequence>
<feature type="domain" description="RRM" evidence="2">
    <location>
        <begin position="8"/>
        <end position="84"/>
    </location>
</feature>
<evidence type="ECO:0000313" key="4">
    <source>
        <dbReference type="Proteomes" id="UP000008974"/>
    </source>
</evidence>
<proteinExistence type="predicted"/>
<reference evidence="3 4" key="1">
    <citation type="journal article" date="2010" name="BMC Genomics">
        <title>Genome analysis and comparative genomics of a Giardia intestinalis assemblage E isolate.</title>
        <authorList>
            <person name="Jerlstrom-Hultqvist J."/>
            <person name="Franzen O."/>
            <person name="Ankarklev J."/>
            <person name="Xu F."/>
            <person name="Nohynkova E."/>
            <person name="Andersson J.O."/>
            <person name="Svard S.G."/>
            <person name="Andersson B."/>
        </authorList>
    </citation>
    <scope>NUCLEOTIDE SEQUENCE [LARGE SCALE GENOMIC DNA]</scope>
    <source>
        <strain evidence="3 4">P15</strain>
    </source>
</reference>
<dbReference type="Pfam" id="PF00076">
    <property type="entry name" value="RRM_1"/>
    <property type="match status" value="1"/>
</dbReference>
<name>E1F2P3_GIAIA</name>
<dbReference type="SMART" id="SM00360">
    <property type="entry name" value="RRM"/>
    <property type="match status" value="1"/>
</dbReference>
<dbReference type="VEuPathDB" id="GiardiaDB:GLP15_887"/>
<dbReference type="Gene3D" id="3.30.70.330">
    <property type="match status" value="1"/>
</dbReference>
<evidence type="ECO:0000256" key="1">
    <source>
        <dbReference type="PROSITE-ProRule" id="PRU00176"/>
    </source>
</evidence>
<dbReference type="OrthoDB" id="277802at2759"/>
<dbReference type="InterPro" id="IPR000504">
    <property type="entry name" value="RRM_dom"/>
</dbReference>
<keyword evidence="3" id="KW-0687">Ribonucleoprotein</keyword>